<dbReference type="GO" id="GO:0030694">
    <property type="term" value="C:bacterial-type flagellum basal body, rod"/>
    <property type="evidence" value="ECO:0007669"/>
    <property type="project" value="InterPro"/>
</dbReference>
<gene>
    <name evidence="6" type="primary">flgB_13</name>
    <name evidence="6" type="ORF">SDC9_166699</name>
</gene>
<feature type="compositionally biased region" description="Basic and acidic residues" evidence="4">
    <location>
        <begin position="77"/>
        <end position="91"/>
    </location>
</feature>
<evidence type="ECO:0000256" key="1">
    <source>
        <dbReference type="ARBA" id="ARBA00004117"/>
    </source>
</evidence>
<keyword evidence="6" id="KW-0282">Flagellum</keyword>
<evidence type="ECO:0000256" key="4">
    <source>
        <dbReference type="SAM" id="MobiDB-lite"/>
    </source>
</evidence>
<comment type="caution">
    <text evidence="6">The sequence shown here is derived from an EMBL/GenBank/DDBJ whole genome shotgun (WGS) entry which is preliminary data.</text>
</comment>
<keyword evidence="3" id="KW-0975">Bacterial flagellum</keyword>
<accession>A0A645FXP2</accession>
<reference evidence="6" key="1">
    <citation type="submission" date="2019-08" db="EMBL/GenBank/DDBJ databases">
        <authorList>
            <person name="Kucharzyk K."/>
            <person name="Murdoch R.W."/>
            <person name="Higgins S."/>
            <person name="Loffler F."/>
        </authorList>
    </citation>
    <scope>NUCLEOTIDE SEQUENCE</scope>
</reference>
<dbReference type="InterPro" id="IPR006300">
    <property type="entry name" value="FlgB"/>
</dbReference>
<sequence>MSNDMNSISKATYNLIKKSMDVTVTSNKVIANNIANVNTKGYKRYYVPFDEVLKNNMQEPVIKTTNAKHISNSSEENQIKRDNSTSMREDGNNVDIESEMTSQAANTMMYESLVRLVNGKISATRNVIQGGR</sequence>
<name>A0A645FXP2_9ZZZZ</name>
<dbReference type="AlphaFoldDB" id="A0A645FXP2"/>
<evidence type="ECO:0000259" key="5">
    <source>
        <dbReference type="Pfam" id="PF00460"/>
    </source>
</evidence>
<dbReference type="EMBL" id="VSSQ01066875">
    <property type="protein sequence ID" value="MPN19331.1"/>
    <property type="molecule type" value="Genomic_DNA"/>
</dbReference>
<proteinExistence type="inferred from homology"/>
<dbReference type="GO" id="GO:0071973">
    <property type="term" value="P:bacterial-type flagellum-dependent cell motility"/>
    <property type="evidence" value="ECO:0007669"/>
    <property type="project" value="InterPro"/>
</dbReference>
<organism evidence="6">
    <name type="scientific">bioreactor metagenome</name>
    <dbReference type="NCBI Taxonomy" id="1076179"/>
    <lineage>
        <taxon>unclassified sequences</taxon>
        <taxon>metagenomes</taxon>
        <taxon>ecological metagenomes</taxon>
    </lineage>
</organism>
<protein>
    <submittedName>
        <fullName evidence="6">Flagellar basal body rod protein FlgB</fullName>
    </submittedName>
</protein>
<evidence type="ECO:0000256" key="3">
    <source>
        <dbReference type="ARBA" id="ARBA00023143"/>
    </source>
</evidence>
<dbReference type="Pfam" id="PF00460">
    <property type="entry name" value="Flg_bb_rod"/>
    <property type="match status" value="1"/>
</dbReference>
<evidence type="ECO:0000256" key="2">
    <source>
        <dbReference type="ARBA" id="ARBA00009677"/>
    </source>
</evidence>
<keyword evidence="6" id="KW-0969">Cilium</keyword>
<dbReference type="InterPro" id="IPR001444">
    <property type="entry name" value="Flag_bb_rod_N"/>
</dbReference>
<keyword evidence="6" id="KW-0966">Cell projection</keyword>
<feature type="domain" description="Flagellar basal body rod protein N-terminal" evidence="5">
    <location>
        <begin position="28"/>
        <end position="43"/>
    </location>
</feature>
<comment type="subcellular location">
    <subcellularLocation>
        <location evidence="1">Bacterial flagellum basal body</location>
    </subcellularLocation>
</comment>
<dbReference type="NCBIfam" id="TIGR01396">
    <property type="entry name" value="FlgB"/>
    <property type="match status" value="1"/>
</dbReference>
<comment type="similarity">
    <text evidence="2">Belongs to the flagella basal body rod proteins family.</text>
</comment>
<dbReference type="PIRSF" id="PIRSF002889">
    <property type="entry name" value="Rod_FlgB"/>
    <property type="match status" value="1"/>
</dbReference>
<feature type="region of interest" description="Disordered" evidence="4">
    <location>
        <begin position="68"/>
        <end position="95"/>
    </location>
</feature>
<evidence type="ECO:0000313" key="6">
    <source>
        <dbReference type="EMBL" id="MPN19331.1"/>
    </source>
</evidence>
<dbReference type="NCBIfam" id="NF009266">
    <property type="entry name" value="PRK12623.1"/>
    <property type="match status" value="1"/>
</dbReference>